<evidence type="ECO:0000256" key="1">
    <source>
        <dbReference type="SAM" id="MobiDB-lite"/>
    </source>
</evidence>
<proteinExistence type="predicted"/>
<feature type="compositionally biased region" description="Polar residues" evidence="1">
    <location>
        <begin position="44"/>
        <end position="59"/>
    </location>
</feature>
<organism evidence="2 3">
    <name type="scientific">Marasmiellus scandens</name>
    <dbReference type="NCBI Taxonomy" id="2682957"/>
    <lineage>
        <taxon>Eukaryota</taxon>
        <taxon>Fungi</taxon>
        <taxon>Dikarya</taxon>
        <taxon>Basidiomycota</taxon>
        <taxon>Agaricomycotina</taxon>
        <taxon>Agaricomycetes</taxon>
        <taxon>Agaricomycetidae</taxon>
        <taxon>Agaricales</taxon>
        <taxon>Marasmiineae</taxon>
        <taxon>Omphalotaceae</taxon>
        <taxon>Marasmiellus</taxon>
    </lineage>
</organism>
<keyword evidence="3" id="KW-1185">Reference proteome</keyword>
<feature type="region of interest" description="Disordered" evidence="1">
    <location>
        <begin position="1"/>
        <end position="59"/>
    </location>
</feature>
<dbReference type="Proteomes" id="UP001498398">
    <property type="component" value="Unassembled WGS sequence"/>
</dbReference>
<dbReference type="EMBL" id="JBANRG010000077">
    <property type="protein sequence ID" value="KAK7438766.1"/>
    <property type="molecule type" value="Genomic_DNA"/>
</dbReference>
<name>A0ABR1IR07_9AGAR</name>
<comment type="caution">
    <text evidence="2">The sequence shown here is derived from an EMBL/GenBank/DDBJ whole genome shotgun (WGS) entry which is preliminary data.</text>
</comment>
<feature type="region of interest" description="Disordered" evidence="1">
    <location>
        <begin position="89"/>
        <end position="113"/>
    </location>
</feature>
<sequence>MSNQSKRALFIWSDGVEKREDADKDDGAANTDSQMSNSKKKTASKQAARNSATSFSQAQWSSTVENYFDKYTSKLTDDKFNEIMAYAEDYLPERSKQSTQDYSAKEDELVMSD</sequence>
<evidence type="ECO:0000313" key="2">
    <source>
        <dbReference type="EMBL" id="KAK7438766.1"/>
    </source>
</evidence>
<gene>
    <name evidence="2" type="ORF">VKT23_017897</name>
</gene>
<reference evidence="2 3" key="1">
    <citation type="submission" date="2024-01" db="EMBL/GenBank/DDBJ databases">
        <title>A draft genome for the cacao thread blight pathogen Marasmiellus scandens.</title>
        <authorList>
            <person name="Baruah I.K."/>
            <person name="Leung J."/>
            <person name="Bukari Y."/>
            <person name="Amoako-Attah I."/>
            <person name="Meinhardt L.W."/>
            <person name="Bailey B.A."/>
            <person name="Cohen S.P."/>
        </authorList>
    </citation>
    <scope>NUCLEOTIDE SEQUENCE [LARGE SCALE GENOMIC DNA]</scope>
    <source>
        <strain evidence="2 3">GH-19</strain>
    </source>
</reference>
<feature type="compositionally biased region" description="Basic and acidic residues" evidence="1">
    <location>
        <begin position="15"/>
        <end position="27"/>
    </location>
</feature>
<feature type="compositionally biased region" description="Basic and acidic residues" evidence="1">
    <location>
        <begin position="103"/>
        <end position="113"/>
    </location>
</feature>
<evidence type="ECO:0000313" key="3">
    <source>
        <dbReference type="Proteomes" id="UP001498398"/>
    </source>
</evidence>
<accession>A0ABR1IR07</accession>
<protein>
    <submittedName>
        <fullName evidence="2">Uncharacterized protein</fullName>
    </submittedName>
</protein>